<organism evidence="9 10">
    <name type="scientific">Tindallia magadiensis</name>
    <dbReference type="NCBI Taxonomy" id="69895"/>
    <lineage>
        <taxon>Bacteria</taxon>
        <taxon>Bacillati</taxon>
        <taxon>Bacillota</taxon>
        <taxon>Clostridia</taxon>
        <taxon>Peptostreptococcales</taxon>
        <taxon>Tindalliaceae</taxon>
        <taxon>Tindallia</taxon>
    </lineage>
</organism>
<keyword evidence="3" id="KW-0285">Flavoprotein</keyword>
<dbReference type="SUPFAM" id="SSF56176">
    <property type="entry name" value="FAD-binding/transporter-associated domain-like"/>
    <property type="match status" value="1"/>
</dbReference>
<name>A0A1I3DL97_9FIRM</name>
<evidence type="ECO:0000256" key="4">
    <source>
        <dbReference type="ARBA" id="ARBA00022827"/>
    </source>
</evidence>
<keyword evidence="6" id="KW-0560">Oxidoreductase</keyword>
<evidence type="ECO:0000313" key="10">
    <source>
        <dbReference type="Proteomes" id="UP000199287"/>
    </source>
</evidence>
<dbReference type="InterPro" id="IPR036318">
    <property type="entry name" value="FAD-bd_PCMH-like_sf"/>
</dbReference>
<dbReference type="GO" id="GO:1903457">
    <property type="term" value="P:lactate catabolic process"/>
    <property type="evidence" value="ECO:0007669"/>
    <property type="project" value="TreeGrafter"/>
</dbReference>
<comment type="similarity">
    <text evidence="2">Belongs to the FAD-binding oxidoreductase/transferase type 4 family.</text>
</comment>
<dbReference type="EMBL" id="FOQA01000004">
    <property type="protein sequence ID" value="SFH87514.1"/>
    <property type="molecule type" value="Genomic_DNA"/>
</dbReference>
<evidence type="ECO:0000256" key="2">
    <source>
        <dbReference type="ARBA" id="ARBA00008000"/>
    </source>
</evidence>
<feature type="domain" description="FAD-binding PCMH-type" evidence="8">
    <location>
        <begin position="23"/>
        <end position="260"/>
    </location>
</feature>
<accession>A0A1I3DL97</accession>
<dbReference type="Gene3D" id="3.30.43.10">
    <property type="entry name" value="Uridine Diphospho-n-acetylenolpyruvylglucosamine Reductase, domain 2"/>
    <property type="match status" value="1"/>
</dbReference>
<dbReference type="InterPro" id="IPR016171">
    <property type="entry name" value="Vanillyl_alc_oxidase_C-sub2"/>
</dbReference>
<dbReference type="RefSeq" id="WP_207646634.1">
    <property type="nucleotide sequence ID" value="NZ_FOQA01000004.1"/>
</dbReference>
<gene>
    <name evidence="9" type="ORF">SAMN05192551_1046</name>
</gene>
<dbReference type="EC" id="1.1.2.4" evidence="7"/>
<proteinExistence type="inferred from homology"/>
<dbReference type="Pfam" id="PF02913">
    <property type="entry name" value="FAD-oxidase_C"/>
    <property type="match status" value="1"/>
</dbReference>
<dbReference type="InterPro" id="IPR016169">
    <property type="entry name" value="FAD-bd_PCMH_sub2"/>
</dbReference>
<keyword evidence="10" id="KW-1185">Reference proteome</keyword>
<dbReference type="Gene3D" id="1.10.45.10">
    <property type="entry name" value="Vanillyl-alcohol Oxidase, Chain A, domain 4"/>
    <property type="match status" value="1"/>
</dbReference>
<evidence type="ECO:0000256" key="6">
    <source>
        <dbReference type="ARBA" id="ARBA00023002"/>
    </source>
</evidence>
<protein>
    <recommendedName>
        <fullName evidence="7">D-lactate dehydrogenase (cytochrome)</fullName>
        <ecNumber evidence="7">1.1.2.4</ecNumber>
    </recommendedName>
</protein>
<sequence>MDKNLIRPMTEEYTEFLRDESRMVGKAESISFPQCEREMIHIVKKMADRQMPITLQGGRTGLAAGAVPLKGHIMNISRMNKVVGMRKDDEGSYYLRLQPGITLSQLRKKIEMKAFDHHDWMEDDKKAYIEFCDDPEHFFSPDPTEASATLGGMVACNASGARSYRYGSIRHYVISLRLVLTSGDTVEIKRGKIIAKGREAELITEQGNLLKLKLPEYQSPNIKNASGYYVADDMDVIDLLIGSDGTLAIISEIEVKLLKMPPVVWGISCFFLQEALAVNFVKEIRRKTDKVASIEYFDGDALEILRVQKKKGLTFASLPDISPEMKAAVYVEIHVETTQEAIGLLNLLKKKIKRADGDPKHTWVARVDVDRDRLLFFRHAIPESVNMLIDERKKDCPAITKLGTDMAVPDEFLDWVIKGYREKLKDSGIRSAVWGHIGDNHLHVNLLPRNEREYELGKEIYAEWASEISKVGGVVSAEHGVGKLKYQFLETMYGSAAVEQMKSLKRTFDPLGILGRGNLFSFTEGQEEKK</sequence>
<evidence type="ECO:0000256" key="7">
    <source>
        <dbReference type="ARBA" id="ARBA00038897"/>
    </source>
</evidence>
<dbReference type="PANTHER" id="PTHR11748">
    <property type="entry name" value="D-LACTATE DEHYDROGENASE"/>
    <property type="match status" value="1"/>
</dbReference>
<dbReference type="PANTHER" id="PTHR11748:SF111">
    <property type="entry name" value="D-LACTATE DEHYDROGENASE, MITOCHONDRIAL-RELATED"/>
    <property type="match status" value="1"/>
</dbReference>
<evidence type="ECO:0000256" key="1">
    <source>
        <dbReference type="ARBA" id="ARBA00001974"/>
    </source>
</evidence>
<dbReference type="Gene3D" id="3.30.465.10">
    <property type="match status" value="1"/>
</dbReference>
<dbReference type="PROSITE" id="PS51387">
    <property type="entry name" value="FAD_PCMH"/>
    <property type="match status" value="1"/>
</dbReference>
<reference evidence="10" key="1">
    <citation type="submission" date="2016-10" db="EMBL/GenBank/DDBJ databases">
        <authorList>
            <person name="Varghese N."/>
            <person name="Submissions S."/>
        </authorList>
    </citation>
    <scope>NUCLEOTIDE SEQUENCE [LARGE SCALE GENOMIC DNA]</scope>
    <source>
        <strain evidence="10">Z-7934</strain>
    </source>
</reference>
<dbReference type="SUPFAM" id="SSF55103">
    <property type="entry name" value="FAD-linked oxidases, C-terminal domain"/>
    <property type="match status" value="1"/>
</dbReference>
<evidence type="ECO:0000259" key="8">
    <source>
        <dbReference type="PROSITE" id="PS51387"/>
    </source>
</evidence>
<dbReference type="InterPro" id="IPR016166">
    <property type="entry name" value="FAD-bd_PCMH"/>
</dbReference>
<dbReference type="STRING" id="69895.SAMN05192551_1046"/>
<dbReference type="GO" id="GO:0008720">
    <property type="term" value="F:D-lactate dehydrogenase (NAD+) activity"/>
    <property type="evidence" value="ECO:0007669"/>
    <property type="project" value="TreeGrafter"/>
</dbReference>
<dbReference type="InterPro" id="IPR004113">
    <property type="entry name" value="FAD-bd_oxidored_4_C"/>
</dbReference>
<dbReference type="InterPro" id="IPR016164">
    <property type="entry name" value="FAD-linked_Oxase-like_C"/>
</dbReference>
<evidence type="ECO:0000256" key="5">
    <source>
        <dbReference type="ARBA" id="ARBA00022946"/>
    </source>
</evidence>
<keyword evidence="5" id="KW-0809">Transit peptide</keyword>
<dbReference type="InterPro" id="IPR016167">
    <property type="entry name" value="FAD-bd_PCMH_sub1"/>
</dbReference>
<dbReference type="InterPro" id="IPR006094">
    <property type="entry name" value="Oxid_FAD_bind_N"/>
</dbReference>
<dbReference type="Pfam" id="PF01565">
    <property type="entry name" value="FAD_binding_4"/>
    <property type="match status" value="2"/>
</dbReference>
<dbReference type="GO" id="GO:0071949">
    <property type="term" value="F:FAD binding"/>
    <property type="evidence" value="ECO:0007669"/>
    <property type="project" value="InterPro"/>
</dbReference>
<evidence type="ECO:0000313" key="9">
    <source>
        <dbReference type="EMBL" id="SFH87514.1"/>
    </source>
</evidence>
<dbReference type="Gene3D" id="3.30.70.2740">
    <property type="match status" value="1"/>
</dbReference>
<dbReference type="AlphaFoldDB" id="A0A1I3DL97"/>
<comment type="cofactor">
    <cofactor evidence="1">
        <name>FAD</name>
        <dbReference type="ChEBI" id="CHEBI:57692"/>
    </cofactor>
</comment>
<keyword evidence="4" id="KW-0274">FAD</keyword>
<dbReference type="Proteomes" id="UP000199287">
    <property type="component" value="Unassembled WGS sequence"/>
</dbReference>
<evidence type="ECO:0000256" key="3">
    <source>
        <dbReference type="ARBA" id="ARBA00022630"/>
    </source>
</evidence>
<dbReference type="GO" id="GO:0004458">
    <property type="term" value="F:D-lactate dehydrogenase (cytochrome) activity"/>
    <property type="evidence" value="ECO:0007669"/>
    <property type="project" value="UniProtKB-EC"/>
</dbReference>